<dbReference type="AlphaFoldDB" id="A0A5B7JQQ5"/>
<evidence type="ECO:0000259" key="1">
    <source>
        <dbReference type="Pfam" id="PF02752"/>
    </source>
</evidence>
<evidence type="ECO:0000313" key="3">
    <source>
        <dbReference type="Proteomes" id="UP000324222"/>
    </source>
</evidence>
<dbReference type="Pfam" id="PF02752">
    <property type="entry name" value="Arrestin_C"/>
    <property type="match status" value="1"/>
</dbReference>
<proteinExistence type="predicted"/>
<organism evidence="2 3">
    <name type="scientific">Portunus trituberculatus</name>
    <name type="common">Swimming crab</name>
    <name type="synonym">Neptunus trituberculatus</name>
    <dbReference type="NCBI Taxonomy" id="210409"/>
    <lineage>
        <taxon>Eukaryota</taxon>
        <taxon>Metazoa</taxon>
        <taxon>Ecdysozoa</taxon>
        <taxon>Arthropoda</taxon>
        <taxon>Crustacea</taxon>
        <taxon>Multicrustacea</taxon>
        <taxon>Malacostraca</taxon>
        <taxon>Eumalacostraca</taxon>
        <taxon>Eucarida</taxon>
        <taxon>Decapoda</taxon>
        <taxon>Pleocyemata</taxon>
        <taxon>Brachyura</taxon>
        <taxon>Eubrachyura</taxon>
        <taxon>Portunoidea</taxon>
        <taxon>Portunidae</taxon>
        <taxon>Portuninae</taxon>
        <taxon>Portunus</taxon>
    </lineage>
</organism>
<dbReference type="InterPro" id="IPR014752">
    <property type="entry name" value="Arrestin-like_C"/>
</dbReference>
<sequence>MPNGVKEVVEERVVKEVVRGMIPPGESDMWEAVALTVPPLVPANVHLTCRLLDVQYRIDMILEPPLPSADLKVSMPLTIGSVPLRNRFTTFLPPGETRRASGLPGINYSNFREYQTTTPPVLSTSLFLTFCLHFGLFNSTWCL</sequence>
<keyword evidence="3" id="KW-1185">Reference proteome</keyword>
<protein>
    <recommendedName>
        <fullName evidence="1">Arrestin C-terminal-like domain-containing protein</fullName>
    </recommendedName>
</protein>
<dbReference type="InterPro" id="IPR014756">
    <property type="entry name" value="Ig_E-set"/>
</dbReference>
<reference evidence="2 3" key="1">
    <citation type="submission" date="2019-05" db="EMBL/GenBank/DDBJ databases">
        <title>Another draft genome of Portunus trituberculatus and its Hox gene families provides insights of decapod evolution.</title>
        <authorList>
            <person name="Jeong J.-H."/>
            <person name="Song I."/>
            <person name="Kim S."/>
            <person name="Choi T."/>
            <person name="Kim D."/>
            <person name="Ryu S."/>
            <person name="Kim W."/>
        </authorList>
    </citation>
    <scope>NUCLEOTIDE SEQUENCE [LARGE SCALE GENOMIC DNA]</scope>
    <source>
        <tissue evidence="2">Muscle</tissue>
    </source>
</reference>
<feature type="domain" description="Arrestin C-terminal-like" evidence="1">
    <location>
        <begin position="7"/>
        <end position="84"/>
    </location>
</feature>
<dbReference type="Proteomes" id="UP000324222">
    <property type="component" value="Unassembled WGS sequence"/>
</dbReference>
<dbReference type="InterPro" id="IPR011022">
    <property type="entry name" value="Arrestin_C-like"/>
</dbReference>
<comment type="caution">
    <text evidence="2">The sequence shown here is derived from an EMBL/GenBank/DDBJ whole genome shotgun (WGS) entry which is preliminary data.</text>
</comment>
<dbReference type="Gene3D" id="2.60.40.640">
    <property type="match status" value="1"/>
</dbReference>
<evidence type="ECO:0000313" key="2">
    <source>
        <dbReference type="EMBL" id="MPC97199.1"/>
    </source>
</evidence>
<dbReference type="OrthoDB" id="6364933at2759"/>
<dbReference type="EMBL" id="VSRR010108963">
    <property type="protein sequence ID" value="MPC97199.1"/>
    <property type="molecule type" value="Genomic_DNA"/>
</dbReference>
<name>A0A5B7JQQ5_PORTR</name>
<accession>A0A5B7JQQ5</accession>
<dbReference type="SUPFAM" id="SSF81296">
    <property type="entry name" value="E set domains"/>
    <property type="match status" value="1"/>
</dbReference>
<gene>
    <name evidence="2" type="ORF">E2C01_092500</name>
</gene>